<dbReference type="PROSITE" id="PS51257">
    <property type="entry name" value="PROKAR_LIPOPROTEIN"/>
    <property type="match status" value="1"/>
</dbReference>
<dbReference type="Proteomes" id="UP000192468">
    <property type="component" value="Unassembled WGS sequence"/>
</dbReference>
<reference evidence="3 4" key="1">
    <citation type="submission" date="2017-04" db="EMBL/GenBank/DDBJ databases">
        <authorList>
            <person name="Afonso C.L."/>
            <person name="Miller P.J."/>
            <person name="Scott M.A."/>
            <person name="Spackman E."/>
            <person name="Goraichik I."/>
            <person name="Dimitrov K.M."/>
            <person name="Suarez D.L."/>
            <person name="Swayne D.E."/>
        </authorList>
    </citation>
    <scope>NUCLEOTIDE SEQUENCE [LARGE SCALE GENOMIC DNA]</scope>
    <source>
        <strain evidence="3 4">DSM 12555</strain>
    </source>
</reference>
<gene>
    <name evidence="3" type="ORF">SAMN02745134_02318</name>
</gene>
<name>A0A1W1XLW1_9CLOT</name>
<evidence type="ECO:0008006" key="5">
    <source>
        <dbReference type="Google" id="ProtNLM"/>
    </source>
</evidence>
<dbReference type="STRING" id="1121291.SAMN02745134_02318"/>
<keyword evidence="4" id="KW-1185">Reference proteome</keyword>
<evidence type="ECO:0000256" key="1">
    <source>
        <dbReference type="SAM" id="MobiDB-lite"/>
    </source>
</evidence>
<dbReference type="EMBL" id="FWXH01000008">
    <property type="protein sequence ID" value="SMC24969.1"/>
    <property type="molecule type" value="Genomic_DNA"/>
</dbReference>
<feature type="region of interest" description="Disordered" evidence="1">
    <location>
        <begin position="25"/>
        <end position="57"/>
    </location>
</feature>
<dbReference type="AlphaFoldDB" id="A0A1W1XLW1"/>
<evidence type="ECO:0000313" key="4">
    <source>
        <dbReference type="Proteomes" id="UP000192468"/>
    </source>
</evidence>
<protein>
    <recommendedName>
        <fullName evidence="5">Repeat domain-containing protein</fullName>
    </recommendedName>
</protein>
<feature type="compositionally biased region" description="Low complexity" evidence="1">
    <location>
        <begin position="34"/>
        <end position="57"/>
    </location>
</feature>
<feature type="signal peptide" evidence="2">
    <location>
        <begin position="1"/>
        <end position="17"/>
    </location>
</feature>
<accession>A0A1W1XLW1</accession>
<feature type="chain" id="PRO_5038851116" description="Repeat domain-containing protein" evidence="2">
    <location>
        <begin position="18"/>
        <end position="319"/>
    </location>
</feature>
<organism evidence="3 4">
    <name type="scientific">Clostridium acidisoli DSM 12555</name>
    <dbReference type="NCBI Taxonomy" id="1121291"/>
    <lineage>
        <taxon>Bacteria</taxon>
        <taxon>Bacillati</taxon>
        <taxon>Bacillota</taxon>
        <taxon>Clostridia</taxon>
        <taxon>Eubacteriales</taxon>
        <taxon>Clostridiaceae</taxon>
        <taxon>Clostridium</taxon>
    </lineage>
</organism>
<proteinExistence type="predicted"/>
<dbReference type="RefSeq" id="WP_084116149.1">
    <property type="nucleotide sequence ID" value="NZ_FWXH01000008.1"/>
</dbReference>
<evidence type="ECO:0000256" key="2">
    <source>
        <dbReference type="SAM" id="SignalP"/>
    </source>
</evidence>
<sequence length="319" mass="34961">MNKKILLVIITASVLLAGCGNKVQQNEQSSSNKTNGSQTVSNSSNSSSATNASATNNTVTRNNTINYNQYIGKTWIKKNGNYNTSFCISSIANGKITGYLSSLYGGAVPTTYDFKKNFTGTINKNTAQCQLSDSNGNKGTIILVFNQNDEIKATINLTAKSQNTDMQPQEGTFEFIPYNLSSIKGFSLLKNQSFMVNLNSWGNVRFVSGKLTAGNHIPVVFYLTDTKGNILFDFNPSLPYNADVNAVSFVDLNKDRLKDIIIIVDYNGVNGVSQLATVYFQKVDGSFINYPNIDEKINNSGNNKSVKDVKNYLSQNLNK</sequence>
<dbReference type="OrthoDB" id="9772442at2"/>
<keyword evidence="2" id="KW-0732">Signal</keyword>
<evidence type="ECO:0000313" key="3">
    <source>
        <dbReference type="EMBL" id="SMC24969.1"/>
    </source>
</evidence>